<evidence type="ECO:0000256" key="6">
    <source>
        <dbReference type="HAMAP-Rule" id="MF_01877"/>
    </source>
</evidence>
<dbReference type="Proteomes" id="UP000235116">
    <property type="component" value="Chromosome"/>
</dbReference>
<evidence type="ECO:0000259" key="8">
    <source>
        <dbReference type="Pfam" id="PF23016"/>
    </source>
</evidence>
<comment type="similarity">
    <text evidence="6">Belongs to the methyltransferase superfamily. RsmI family.</text>
</comment>
<gene>
    <name evidence="6 9" type="primary">rsmI</name>
    <name evidence="9" type="ORF">Kalk_17365</name>
</gene>
<dbReference type="InterPro" id="IPR053910">
    <property type="entry name" value="RsmI_HTH"/>
</dbReference>
<dbReference type="PANTHER" id="PTHR46111:SF1">
    <property type="entry name" value="RIBOSOMAL RNA SMALL SUBUNIT METHYLTRANSFERASE I"/>
    <property type="match status" value="1"/>
</dbReference>
<comment type="catalytic activity">
    <reaction evidence="6">
        <text>cytidine(1402) in 16S rRNA + S-adenosyl-L-methionine = 2'-O-methylcytidine(1402) in 16S rRNA + S-adenosyl-L-homocysteine + H(+)</text>
        <dbReference type="Rhea" id="RHEA:42924"/>
        <dbReference type="Rhea" id="RHEA-COMP:10285"/>
        <dbReference type="Rhea" id="RHEA-COMP:10286"/>
        <dbReference type="ChEBI" id="CHEBI:15378"/>
        <dbReference type="ChEBI" id="CHEBI:57856"/>
        <dbReference type="ChEBI" id="CHEBI:59789"/>
        <dbReference type="ChEBI" id="CHEBI:74495"/>
        <dbReference type="ChEBI" id="CHEBI:82748"/>
        <dbReference type="EC" id="2.1.1.198"/>
    </reaction>
</comment>
<dbReference type="InterPro" id="IPR014776">
    <property type="entry name" value="4pyrrole_Mease_sub2"/>
</dbReference>
<accession>A0A2K9LRJ9</accession>
<evidence type="ECO:0000259" key="7">
    <source>
        <dbReference type="Pfam" id="PF00590"/>
    </source>
</evidence>
<keyword evidence="5 6" id="KW-0949">S-adenosyl-L-methionine</keyword>
<dbReference type="EMBL" id="CP022684">
    <property type="protein sequence ID" value="AUM14085.1"/>
    <property type="molecule type" value="Genomic_DNA"/>
</dbReference>
<name>A0A2K9LRJ9_9GAMM</name>
<dbReference type="AlphaFoldDB" id="A0A2K9LRJ9"/>
<dbReference type="CDD" id="cd11648">
    <property type="entry name" value="RsmI"/>
    <property type="match status" value="1"/>
</dbReference>
<feature type="domain" description="RsmI HTH" evidence="8">
    <location>
        <begin position="238"/>
        <end position="277"/>
    </location>
</feature>
<feature type="domain" description="Tetrapyrrole methylase" evidence="7">
    <location>
        <begin position="6"/>
        <end position="205"/>
    </location>
</feature>
<dbReference type="KEGG" id="kak:Kalk_17365"/>
<dbReference type="InterPro" id="IPR000878">
    <property type="entry name" value="4pyrrol_Mease"/>
</dbReference>
<dbReference type="FunFam" id="3.30.950.10:FF:000002">
    <property type="entry name" value="Ribosomal RNA small subunit methyltransferase I"/>
    <property type="match status" value="1"/>
</dbReference>
<keyword evidence="4 6" id="KW-0808">Transferase</keyword>
<keyword evidence="3 6" id="KW-0489">Methyltransferase</keyword>
<dbReference type="PROSITE" id="PS01296">
    <property type="entry name" value="RSMI"/>
    <property type="match status" value="1"/>
</dbReference>
<evidence type="ECO:0000313" key="9">
    <source>
        <dbReference type="EMBL" id="AUM14085.1"/>
    </source>
</evidence>
<keyword evidence="1 6" id="KW-0963">Cytoplasm</keyword>
<evidence type="ECO:0000256" key="5">
    <source>
        <dbReference type="ARBA" id="ARBA00022691"/>
    </source>
</evidence>
<dbReference type="GO" id="GO:0070677">
    <property type="term" value="F:rRNA (cytosine-2'-O-)-methyltransferase activity"/>
    <property type="evidence" value="ECO:0007669"/>
    <property type="project" value="UniProtKB-UniRule"/>
</dbReference>
<dbReference type="InterPro" id="IPR014777">
    <property type="entry name" value="4pyrrole_Mease_sub1"/>
</dbReference>
<dbReference type="PIRSF" id="PIRSF005917">
    <property type="entry name" value="MTase_YraL"/>
    <property type="match status" value="1"/>
</dbReference>
<evidence type="ECO:0000256" key="2">
    <source>
        <dbReference type="ARBA" id="ARBA00022552"/>
    </source>
</evidence>
<dbReference type="Gene3D" id="3.40.1010.10">
    <property type="entry name" value="Cobalt-precorrin-4 Transmethylase, Domain 1"/>
    <property type="match status" value="1"/>
</dbReference>
<evidence type="ECO:0000313" key="10">
    <source>
        <dbReference type="Proteomes" id="UP000235116"/>
    </source>
</evidence>
<dbReference type="InterPro" id="IPR035996">
    <property type="entry name" value="4pyrrol_Methylase_sf"/>
</dbReference>
<dbReference type="Gene3D" id="3.30.950.10">
    <property type="entry name" value="Methyltransferase, Cobalt-precorrin-4 Transmethylase, Domain 2"/>
    <property type="match status" value="1"/>
</dbReference>
<protein>
    <recommendedName>
        <fullName evidence="6">Ribosomal RNA small subunit methyltransferase I</fullName>
        <ecNumber evidence="6">2.1.1.198</ecNumber>
    </recommendedName>
    <alternativeName>
        <fullName evidence="6">16S rRNA 2'-O-ribose C1402 methyltransferase</fullName>
    </alternativeName>
    <alternativeName>
        <fullName evidence="6">rRNA (cytidine-2'-O-)-methyltransferase RsmI</fullName>
    </alternativeName>
</protein>
<dbReference type="HAMAP" id="MF_01877">
    <property type="entry name" value="16SrRNA_methyltr_I"/>
    <property type="match status" value="1"/>
</dbReference>
<dbReference type="InterPro" id="IPR018063">
    <property type="entry name" value="SAM_MeTrfase_RsmI_CS"/>
</dbReference>
<keyword evidence="2 6" id="KW-0698">rRNA processing</keyword>
<proteinExistence type="inferred from homology"/>
<reference evidence="10" key="1">
    <citation type="submission" date="2017-08" db="EMBL/GenBank/DDBJ databases">
        <title>Direct submision.</title>
        <authorList>
            <person name="Kim S.-J."/>
            <person name="Rhee S.-K."/>
        </authorList>
    </citation>
    <scope>NUCLEOTIDE SEQUENCE [LARGE SCALE GENOMIC DNA]</scope>
    <source>
        <strain evidence="10">GI5</strain>
    </source>
</reference>
<dbReference type="PANTHER" id="PTHR46111">
    <property type="entry name" value="RIBOSOMAL RNA SMALL SUBUNIT METHYLTRANSFERASE I"/>
    <property type="match status" value="1"/>
</dbReference>
<comment type="function">
    <text evidence="6">Catalyzes the 2'-O-methylation of the ribose of cytidine 1402 (C1402) in 16S rRNA.</text>
</comment>
<dbReference type="FunFam" id="3.40.1010.10:FF:000002">
    <property type="entry name" value="Ribosomal RNA small subunit methyltransferase I"/>
    <property type="match status" value="1"/>
</dbReference>
<dbReference type="SUPFAM" id="SSF53790">
    <property type="entry name" value="Tetrapyrrole methylase"/>
    <property type="match status" value="1"/>
</dbReference>
<dbReference type="GO" id="GO:0005737">
    <property type="term" value="C:cytoplasm"/>
    <property type="evidence" value="ECO:0007669"/>
    <property type="project" value="UniProtKB-SubCell"/>
</dbReference>
<dbReference type="EC" id="2.1.1.198" evidence="6"/>
<dbReference type="NCBIfam" id="TIGR00096">
    <property type="entry name" value="16S rRNA (cytidine(1402)-2'-O)-methyltransferase"/>
    <property type="match status" value="1"/>
</dbReference>
<evidence type="ECO:0000256" key="1">
    <source>
        <dbReference type="ARBA" id="ARBA00022490"/>
    </source>
</evidence>
<dbReference type="Pfam" id="PF23016">
    <property type="entry name" value="RsmI_C"/>
    <property type="match status" value="1"/>
</dbReference>
<evidence type="ECO:0000256" key="4">
    <source>
        <dbReference type="ARBA" id="ARBA00022679"/>
    </source>
</evidence>
<dbReference type="OrthoDB" id="9809084at2"/>
<comment type="subcellular location">
    <subcellularLocation>
        <location evidence="6">Cytoplasm</location>
    </subcellularLocation>
</comment>
<sequence length="282" mass="30465">MTTGILYIVATPIGNLNDITLRAIEVLKQVDVIAAEDTRHSKKLLDHYGIDTRLMAVHDHNEQDRIEVLMQFLQDGKSVALISDAGTPLISDPGFRIVRAMQKVGLGVVSIPGPCAAVAALSIAGLPTDRFLFVGFLPPKQQARRSALEKVLTESATLVFYESPKRIADCVADVIEVMGAERVISVAKEITKAFETVKTGAAAEVLDWLLEDDHHRRGEFVLLVQGAETEAPGDTVVEPSALRAVQLANEYMPMKKACALVSGLTGVPKNALYEAALLQNKG</sequence>
<dbReference type="InterPro" id="IPR008189">
    <property type="entry name" value="rRNA_ssu_MeTfrase_I"/>
</dbReference>
<dbReference type="Pfam" id="PF00590">
    <property type="entry name" value="TP_methylase"/>
    <property type="match status" value="1"/>
</dbReference>
<organism evidence="9 10">
    <name type="scientific">Ketobacter alkanivorans</name>
    <dbReference type="NCBI Taxonomy" id="1917421"/>
    <lineage>
        <taxon>Bacteria</taxon>
        <taxon>Pseudomonadati</taxon>
        <taxon>Pseudomonadota</taxon>
        <taxon>Gammaproteobacteria</taxon>
        <taxon>Pseudomonadales</taxon>
        <taxon>Ketobacteraceae</taxon>
        <taxon>Ketobacter</taxon>
    </lineage>
</organism>
<keyword evidence="10" id="KW-1185">Reference proteome</keyword>
<evidence type="ECO:0000256" key="3">
    <source>
        <dbReference type="ARBA" id="ARBA00022603"/>
    </source>
</evidence>